<feature type="region of interest" description="Disordered" evidence="1">
    <location>
        <begin position="1"/>
        <end position="54"/>
    </location>
</feature>
<keyword evidence="2" id="KW-0472">Membrane</keyword>
<feature type="transmembrane region" description="Helical" evidence="2">
    <location>
        <begin position="61"/>
        <end position="84"/>
    </location>
</feature>
<feature type="transmembrane region" description="Helical" evidence="2">
    <location>
        <begin position="96"/>
        <end position="116"/>
    </location>
</feature>
<accession>D6AFK0</accession>
<reference evidence="4" key="2">
    <citation type="submission" date="2008-12" db="EMBL/GenBank/DDBJ databases">
        <title>Annotation of Streptomyces roseosporus strain NRRL 15998.</title>
        <authorList>
            <consortium name="The Broad Institute Genome Sequencing Platform"/>
            <consortium name="Broad Institute Microbial Sequencing Center"/>
            <person name="Fischbach M."/>
            <person name="Ward D."/>
            <person name="Young S."/>
            <person name="Kodira C.D."/>
            <person name="Zeng Q."/>
            <person name="Koehrsen M."/>
            <person name="Godfrey P."/>
            <person name="Alvarado L."/>
            <person name="Berlin A.M."/>
            <person name="Borenstein D."/>
            <person name="Chen Z."/>
            <person name="Engels R."/>
            <person name="Freedman E."/>
            <person name="Gellesch M."/>
            <person name="Goldberg J."/>
            <person name="Griggs A."/>
            <person name="Gujja S."/>
            <person name="Heiman D.I."/>
            <person name="Hepburn T.A."/>
            <person name="Howarth C."/>
            <person name="Jen D."/>
            <person name="Larson L."/>
            <person name="Lewis B."/>
            <person name="Mehta T."/>
            <person name="Park D."/>
            <person name="Pearson M."/>
            <person name="Roberts A."/>
            <person name="Saif S."/>
            <person name="Shea T.D."/>
            <person name="Shenoy N."/>
            <person name="Sisk P."/>
            <person name="Stolte C."/>
            <person name="Sykes S.N."/>
            <person name="Walk T."/>
            <person name="White J."/>
            <person name="Yandava C."/>
            <person name="Straight P."/>
            <person name="Clardy J."/>
            <person name="Hung D."/>
            <person name="Kolter R."/>
            <person name="Mekalanos J."/>
            <person name="Walker S."/>
            <person name="Walsh C.T."/>
            <person name="Wieland B.L.C."/>
            <person name="Ilzarbe M."/>
            <person name="Galagan J."/>
            <person name="Nusbaum C."/>
            <person name="Birren B."/>
        </authorList>
    </citation>
    <scope>NUCLEOTIDE SEQUENCE [LARGE SCALE GENOMIC DNA]</scope>
    <source>
        <strain evidence="4">NRRL 15998</strain>
    </source>
</reference>
<evidence type="ECO:0000256" key="2">
    <source>
        <dbReference type="SAM" id="Phobius"/>
    </source>
</evidence>
<evidence type="ECO:0000313" key="4">
    <source>
        <dbReference type="Proteomes" id="UP000003986"/>
    </source>
</evidence>
<reference evidence="4" key="1">
    <citation type="submission" date="2008-10" db="EMBL/GenBank/DDBJ databases">
        <authorList>
            <person name="Molnar K."/>
        </authorList>
    </citation>
    <scope>NUCLEOTIDE SEQUENCE [LARGE SCALE GENOMIC DNA]</scope>
    <source>
        <strain evidence="4">NRRL 15998</strain>
    </source>
</reference>
<evidence type="ECO:0000256" key="1">
    <source>
        <dbReference type="SAM" id="MobiDB-lite"/>
    </source>
</evidence>
<dbReference type="AlphaFoldDB" id="D6AFK0"/>
<name>D6AFK0_STRFL</name>
<protein>
    <submittedName>
        <fullName evidence="3">Predicted protein</fullName>
    </submittedName>
</protein>
<keyword evidence="2" id="KW-1133">Transmembrane helix</keyword>
<evidence type="ECO:0000313" key="3">
    <source>
        <dbReference type="EMBL" id="EFE72710.2"/>
    </source>
</evidence>
<feature type="transmembrane region" description="Helical" evidence="2">
    <location>
        <begin position="122"/>
        <end position="140"/>
    </location>
</feature>
<gene>
    <name evidence="3" type="ORF">SSGG_00076</name>
</gene>
<proteinExistence type="predicted"/>
<keyword evidence="2" id="KW-0812">Transmembrane</keyword>
<dbReference type="Proteomes" id="UP000003986">
    <property type="component" value="Unassembled WGS sequence"/>
</dbReference>
<organism evidence="3 4">
    <name type="scientific">Streptomyces filamentosus NRRL 15998</name>
    <dbReference type="NCBI Taxonomy" id="457431"/>
    <lineage>
        <taxon>Bacteria</taxon>
        <taxon>Bacillati</taxon>
        <taxon>Actinomycetota</taxon>
        <taxon>Actinomycetes</taxon>
        <taxon>Kitasatosporales</taxon>
        <taxon>Streptomycetaceae</taxon>
        <taxon>Streptomyces</taxon>
    </lineage>
</organism>
<sequence>MVGESAISMPTDHLGMSTRTHPRRASPAQDPDMDLDRDMDTGTRPAGFGRRREPRTGTSNLLVFLGLLPLDILVGGGAWLAVGMRGWAAAHNGEDAVLPMTELLWSGGMLAAIGLALCWGRFWAAAVAQFGLTVVVLAVLSSSSG</sequence>
<dbReference type="EMBL" id="DS999644">
    <property type="protein sequence ID" value="EFE72710.2"/>
    <property type="molecule type" value="Genomic_DNA"/>
</dbReference>